<reference evidence="1" key="1">
    <citation type="submission" date="2020-07" db="EMBL/GenBank/DDBJ databases">
        <title>Complete genome sequence of Streptomyces phage Sitrop.</title>
        <authorList>
            <person name="Portillo V.H."/>
            <person name="Diaz H."/>
            <person name="Clark J.D."/>
            <person name="Hernandez I."/>
            <person name="Liu M."/>
            <person name="Burrowes B."/>
        </authorList>
    </citation>
    <scope>NUCLEOTIDE SEQUENCE</scope>
</reference>
<accession>A0A873WES8</accession>
<evidence type="ECO:0000313" key="2">
    <source>
        <dbReference type="Proteomes" id="UP000663341"/>
    </source>
</evidence>
<gene>
    <name evidence="1" type="ORF">CPT_Sitrop_025</name>
</gene>
<keyword evidence="2" id="KW-1185">Reference proteome</keyword>
<dbReference type="EMBL" id="MT701598">
    <property type="protein sequence ID" value="QPB09940.1"/>
    <property type="molecule type" value="Genomic_DNA"/>
</dbReference>
<evidence type="ECO:0000313" key="1">
    <source>
        <dbReference type="EMBL" id="QPB09940.1"/>
    </source>
</evidence>
<organism evidence="1 2">
    <name type="scientific">Streptomyces phage Sitrop</name>
    <dbReference type="NCBI Taxonomy" id="2767587"/>
    <lineage>
        <taxon>Viruses</taxon>
        <taxon>Duplodnaviria</taxon>
        <taxon>Heunggongvirae</taxon>
        <taxon>Uroviricota</taxon>
        <taxon>Caudoviricetes</taxon>
        <taxon>Arquatrovirinae</taxon>
        <taxon>Camvirus</taxon>
        <taxon>Camvirus sitrop</taxon>
    </lineage>
</organism>
<protein>
    <submittedName>
        <fullName evidence="1">Uncharacterized protein</fullName>
    </submittedName>
</protein>
<sequence length="73" mass="7767">MVLAEIHLRSVAIACDGVVRGRLAHLGRVDVADGDLDLCHVMLLLVGVLLSRCNLHEVACTVTPSVQLLPQGN</sequence>
<proteinExistence type="predicted"/>
<dbReference type="Proteomes" id="UP000663341">
    <property type="component" value="Segment"/>
</dbReference>
<name>A0A873WES8_9CAUD</name>